<proteinExistence type="inferred from homology"/>
<dbReference type="PANTHER" id="PTHR42928:SF5">
    <property type="entry name" value="BLR1237 PROTEIN"/>
    <property type="match status" value="1"/>
</dbReference>
<protein>
    <submittedName>
        <fullName evidence="3">ABC transporter substrate-binding protein</fullName>
    </submittedName>
</protein>
<reference evidence="3 4" key="1">
    <citation type="submission" date="2014-03" db="EMBL/GenBank/DDBJ databases">
        <title>The draft genome sequence of Thalassospira mesophila JCM 18969.</title>
        <authorList>
            <person name="Lai Q."/>
            <person name="Shao Z."/>
        </authorList>
    </citation>
    <scope>NUCLEOTIDE SEQUENCE [LARGE SCALE GENOMIC DNA]</scope>
    <source>
        <strain evidence="3 4">JCM 18969</strain>
    </source>
</reference>
<sequence length="329" mass="34410">MFRHLKKAALGVAALACATAFASAAQADSYPEKAITLVVPYGAGGASDLAGRALAETARNYTNEQPVIVVNKTGNGGMNGARFVTESDPDGYTLLLSRVGMALYPAVYSDSPVAWDDYTFLGILEATPMILAVNAESDIKTIDDLIAKIKESNGATTYAASGPTAIDGFSVQALLSDAGLDPLSASTLVPYKGGGALAAALLGNHVDFLAISAGSLMPHIQAGKMRALMVYAPKRMADLPDVPTAKELGYATAAQVGGWSGLYAPKGLPDDVVAKWKDILGKVATNEQWLDLAKKRGSISVIGDEDPSTYVKSQFDLYHGLAVKFGYIQ</sequence>
<feature type="chain" id="PRO_5013005709" evidence="2">
    <location>
        <begin position="28"/>
        <end position="329"/>
    </location>
</feature>
<dbReference type="InterPro" id="IPR042100">
    <property type="entry name" value="Bug_dom1"/>
</dbReference>
<accession>A0A1Y2KXK8</accession>
<dbReference type="Gene3D" id="3.40.190.10">
    <property type="entry name" value="Periplasmic binding protein-like II"/>
    <property type="match status" value="1"/>
</dbReference>
<keyword evidence="4" id="KW-1185">Reference proteome</keyword>
<dbReference type="Pfam" id="PF03401">
    <property type="entry name" value="TctC"/>
    <property type="match status" value="1"/>
</dbReference>
<dbReference type="PANTHER" id="PTHR42928">
    <property type="entry name" value="TRICARBOXYLATE-BINDING PROTEIN"/>
    <property type="match status" value="1"/>
</dbReference>
<dbReference type="Gene3D" id="3.40.190.150">
    <property type="entry name" value="Bordetella uptake gene, domain 1"/>
    <property type="match status" value="1"/>
</dbReference>
<gene>
    <name evidence="3" type="ORF">TMES_16005</name>
</gene>
<dbReference type="OrthoDB" id="7250553at2"/>
<dbReference type="InterPro" id="IPR005064">
    <property type="entry name" value="BUG"/>
</dbReference>
<dbReference type="AlphaFoldDB" id="A0A1Y2KXK8"/>
<evidence type="ECO:0000256" key="2">
    <source>
        <dbReference type="SAM" id="SignalP"/>
    </source>
</evidence>
<evidence type="ECO:0000256" key="1">
    <source>
        <dbReference type="ARBA" id="ARBA00006987"/>
    </source>
</evidence>
<dbReference type="PIRSF" id="PIRSF017082">
    <property type="entry name" value="YflP"/>
    <property type="match status" value="1"/>
</dbReference>
<dbReference type="Proteomes" id="UP000193391">
    <property type="component" value="Unassembled WGS sequence"/>
</dbReference>
<dbReference type="RefSeq" id="WP_085584576.1">
    <property type="nucleotide sequence ID" value="NZ_JFKA01000008.1"/>
</dbReference>
<evidence type="ECO:0000313" key="3">
    <source>
        <dbReference type="EMBL" id="OSQ37055.1"/>
    </source>
</evidence>
<comment type="caution">
    <text evidence="3">The sequence shown here is derived from an EMBL/GenBank/DDBJ whole genome shotgun (WGS) entry which is preliminary data.</text>
</comment>
<dbReference type="STRING" id="1293891.TMES_16005"/>
<dbReference type="EMBL" id="JFKA01000008">
    <property type="protein sequence ID" value="OSQ37055.1"/>
    <property type="molecule type" value="Genomic_DNA"/>
</dbReference>
<feature type="signal peptide" evidence="2">
    <location>
        <begin position="1"/>
        <end position="27"/>
    </location>
</feature>
<name>A0A1Y2KXK8_9PROT</name>
<comment type="similarity">
    <text evidence="1">Belongs to the UPF0065 (bug) family.</text>
</comment>
<organism evidence="3 4">
    <name type="scientific">Thalassospira mesophila</name>
    <dbReference type="NCBI Taxonomy" id="1293891"/>
    <lineage>
        <taxon>Bacteria</taxon>
        <taxon>Pseudomonadati</taxon>
        <taxon>Pseudomonadota</taxon>
        <taxon>Alphaproteobacteria</taxon>
        <taxon>Rhodospirillales</taxon>
        <taxon>Thalassospiraceae</taxon>
        <taxon>Thalassospira</taxon>
    </lineage>
</organism>
<keyword evidence="2" id="KW-0732">Signal</keyword>
<dbReference type="CDD" id="cd07012">
    <property type="entry name" value="PBP2_Bug_TTT"/>
    <property type="match status" value="1"/>
</dbReference>
<dbReference type="SUPFAM" id="SSF53850">
    <property type="entry name" value="Periplasmic binding protein-like II"/>
    <property type="match status" value="1"/>
</dbReference>
<evidence type="ECO:0000313" key="4">
    <source>
        <dbReference type="Proteomes" id="UP000193391"/>
    </source>
</evidence>